<feature type="transmembrane region" description="Helical" evidence="7">
    <location>
        <begin position="60"/>
        <end position="86"/>
    </location>
</feature>
<keyword evidence="5 7" id="KW-1133">Transmembrane helix</keyword>
<evidence type="ECO:0000256" key="3">
    <source>
        <dbReference type="ARBA" id="ARBA00022475"/>
    </source>
</evidence>
<dbReference type="PROSITE" id="PS50928">
    <property type="entry name" value="ABC_TM1"/>
    <property type="match status" value="1"/>
</dbReference>
<dbReference type="GO" id="GO:0005886">
    <property type="term" value="C:plasma membrane"/>
    <property type="evidence" value="ECO:0007669"/>
    <property type="project" value="UniProtKB-SubCell"/>
</dbReference>
<dbReference type="AlphaFoldDB" id="A0A937D5G7"/>
<evidence type="ECO:0000256" key="5">
    <source>
        <dbReference type="ARBA" id="ARBA00022989"/>
    </source>
</evidence>
<dbReference type="InterPro" id="IPR000515">
    <property type="entry name" value="MetI-like"/>
</dbReference>
<dbReference type="Gene3D" id="1.10.3720.10">
    <property type="entry name" value="MetI-like"/>
    <property type="match status" value="1"/>
</dbReference>
<feature type="transmembrane region" description="Helical" evidence="7">
    <location>
        <begin position="178"/>
        <end position="200"/>
    </location>
</feature>
<feature type="domain" description="ABC transmembrane type-1" evidence="8">
    <location>
        <begin position="59"/>
        <end position="239"/>
    </location>
</feature>
<evidence type="ECO:0000256" key="2">
    <source>
        <dbReference type="ARBA" id="ARBA00022448"/>
    </source>
</evidence>
<evidence type="ECO:0000313" key="10">
    <source>
        <dbReference type="Proteomes" id="UP000613011"/>
    </source>
</evidence>
<protein>
    <submittedName>
        <fullName evidence="9">ABC transporter permease subunit</fullName>
    </submittedName>
</protein>
<dbReference type="PANTHER" id="PTHR30151:SF38">
    <property type="entry name" value="ALIPHATIC SULFONATES TRANSPORT PERMEASE PROTEIN SSUC-RELATED"/>
    <property type="match status" value="1"/>
</dbReference>
<keyword evidence="6 7" id="KW-0472">Membrane</keyword>
<comment type="subcellular location">
    <subcellularLocation>
        <location evidence="1 7">Cell membrane</location>
        <topology evidence="1 7">Multi-pass membrane protein</topology>
    </subcellularLocation>
</comment>
<feature type="transmembrane region" description="Helical" evidence="7">
    <location>
        <begin position="107"/>
        <end position="134"/>
    </location>
</feature>
<dbReference type="PANTHER" id="PTHR30151">
    <property type="entry name" value="ALKANE SULFONATE ABC TRANSPORTER-RELATED, MEMBRANE SUBUNIT"/>
    <property type="match status" value="1"/>
</dbReference>
<name>A0A937D5G7_9BURK</name>
<dbReference type="Proteomes" id="UP000613011">
    <property type="component" value="Unassembled WGS sequence"/>
</dbReference>
<accession>A0A937D5G7</accession>
<comment type="caution">
    <text evidence="9">The sequence shown here is derived from an EMBL/GenBank/DDBJ whole genome shotgun (WGS) entry which is preliminary data.</text>
</comment>
<gene>
    <name evidence="9" type="ORF">JI739_20315</name>
</gene>
<proteinExistence type="inferred from homology"/>
<dbReference type="Pfam" id="PF00528">
    <property type="entry name" value="BPD_transp_1"/>
    <property type="match status" value="1"/>
</dbReference>
<comment type="similarity">
    <text evidence="7">Belongs to the binding-protein-dependent transport system permease family.</text>
</comment>
<keyword evidence="2 7" id="KW-0813">Transport</keyword>
<keyword evidence="4 7" id="KW-0812">Transmembrane</keyword>
<dbReference type="InterPro" id="IPR035906">
    <property type="entry name" value="MetI-like_sf"/>
</dbReference>
<keyword evidence="3" id="KW-1003">Cell membrane</keyword>
<evidence type="ECO:0000256" key="6">
    <source>
        <dbReference type="ARBA" id="ARBA00023136"/>
    </source>
</evidence>
<dbReference type="CDD" id="cd06261">
    <property type="entry name" value="TM_PBP2"/>
    <property type="match status" value="1"/>
</dbReference>
<organism evidence="9 10">
    <name type="scientific">Ramlibacter aurantiacus</name>
    <dbReference type="NCBI Taxonomy" id="2801330"/>
    <lineage>
        <taxon>Bacteria</taxon>
        <taxon>Pseudomonadati</taxon>
        <taxon>Pseudomonadota</taxon>
        <taxon>Betaproteobacteria</taxon>
        <taxon>Burkholderiales</taxon>
        <taxon>Comamonadaceae</taxon>
        <taxon>Ramlibacter</taxon>
    </lineage>
</organism>
<evidence type="ECO:0000256" key="1">
    <source>
        <dbReference type="ARBA" id="ARBA00004651"/>
    </source>
</evidence>
<dbReference type="GO" id="GO:0055085">
    <property type="term" value="P:transmembrane transport"/>
    <property type="evidence" value="ECO:0007669"/>
    <property type="project" value="InterPro"/>
</dbReference>
<reference evidence="9" key="1">
    <citation type="submission" date="2021-01" db="EMBL/GenBank/DDBJ databases">
        <title>Ramlibacter sp. strain AW1 16S ribosomal RNA gene Genome sequencing and assembly.</title>
        <authorList>
            <person name="Kang M."/>
        </authorList>
    </citation>
    <scope>NUCLEOTIDE SEQUENCE</scope>
    <source>
        <strain evidence="9">AW1</strain>
    </source>
</reference>
<evidence type="ECO:0000313" key="9">
    <source>
        <dbReference type="EMBL" id="MBL0422690.1"/>
    </source>
</evidence>
<dbReference type="SUPFAM" id="SSF161098">
    <property type="entry name" value="MetI-like"/>
    <property type="match status" value="1"/>
</dbReference>
<evidence type="ECO:0000256" key="4">
    <source>
        <dbReference type="ARBA" id="ARBA00022692"/>
    </source>
</evidence>
<sequence length="254" mass="26749">MARHAMNILRGAAAPLLLLAALELYARGPGRTSDTLAPPTRAVLAFGRAVADGSLVQATLFTLGSAAAGLAVAVVLGVLLGTWLGLSRRAGRWSFLTVEVLRPIPSVALIPLSMLVFGFGVRMEAAVVAFAAFWPMLVLAQAAARQVDPRLLEVSQALGLSAAARFTKIVLPAMVPRLFVALRLGVAIALVVAVTVEIAANPHGMGYAIMNAQQSLDPPLMLAWLFWIAVVGYAVNALALWLQRRVDRAMGVVA</sequence>
<dbReference type="EMBL" id="JAEQNA010000009">
    <property type="protein sequence ID" value="MBL0422690.1"/>
    <property type="molecule type" value="Genomic_DNA"/>
</dbReference>
<keyword evidence="10" id="KW-1185">Reference proteome</keyword>
<feature type="transmembrane region" description="Helical" evidence="7">
    <location>
        <begin position="220"/>
        <end position="242"/>
    </location>
</feature>
<evidence type="ECO:0000259" key="8">
    <source>
        <dbReference type="PROSITE" id="PS50928"/>
    </source>
</evidence>
<evidence type="ECO:0000256" key="7">
    <source>
        <dbReference type="RuleBase" id="RU363032"/>
    </source>
</evidence>